<dbReference type="FunFam" id="1.10.10.10:FF:000166">
    <property type="entry name" value="40S ribosomal protein S25"/>
    <property type="match status" value="1"/>
</dbReference>
<feature type="region of interest" description="Disordered" evidence="7">
    <location>
        <begin position="1"/>
        <end position="86"/>
    </location>
</feature>
<evidence type="ECO:0000256" key="1">
    <source>
        <dbReference type="ARBA" id="ARBA00009106"/>
    </source>
</evidence>
<dbReference type="PANTHER" id="PTHR12850">
    <property type="entry name" value="40S RIBOSOMAL PROTEIN S25"/>
    <property type="match status" value="1"/>
</dbReference>
<comment type="caution">
    <text evidence="8">The sequence shown here is derived from an EMBL/GenBank/DDBJ whole genome shotgun (WGS) entry which is preliminary data.</text>
</comment>
<dbReference type="Pfam" id="PF03297">
    <property type="entry name" value="Ribosomal_S25"/>
    <property type="match status" value="1"/>
</dbReference>
<feature type="compositionally biased region" description="Basic residues" evidence="7">
    <location>
        <begin position="74"/>
        <end position="84"/>
    </location>
</feature>
<gene>
    <name evidence="8" type="ORF">U0070_018562</name>
</gene>
<evidence type="ECO:0000313" key="8">
    <source>
        <dbReference type="EMBL" id="KAK7812002.1"/>
    </source>
</evidence>
<keyword evidence="9" id="KW-1185">Reference proteome</keyword>
<feature type="compositionally biased region" description="Basic and acidic residues" evidence="7">
    <location>
        <begin position="19"/>
        <end position="32"/>
    </location>
</feature>
<reference evidence="8 9" key="1">
    <citation type="journal article" date="2023" name="bioRxiv">
        <title>Conserved and derived expression patterns and positive selection on dental genes reveal complex evolutionary context of ever-growing rodent molars.</title>
        <authorList>
            <person name="Calamari Z.T."/>
            <person name="Song A."/>
            <person name="Cohen E."/>
            <person name="Akter M."/>
            <person name="Roy R.D."/>
            <person name="Hallikas O."/>
            <person name="Christensen M.M."/>
            <person name="Li P."/>
            <person name="Marangoni P."/>
            <person name="Jernvall J."/>
            <person name="Klein O.D."/>
        </authorList>
    </citation>
    <scope>NUCLEOTIDE SEQUENCE [LARGE SCALE GENOMIC DNA]</scope>
    <source>
        <strain evidence="8">V071</strain>
    </source>
</reference>
<sequence>MKKEEETEEEEIEEEEEEKEKVEGWGGEKRNQPGDCSGRRLSLSFIMLPKDDKKKKDAGKSAKKDKDPVNKSGGKAKKKKRSKGKVRDKLNNLVLFDKATYDKLCKEVPNYKLITPAVVSERLKIRGFLARAALQELLSKGLIKQVSKHRAQVIYTRNTKGGDAPAAGEDA</sequence>
<proteinExistence type="inferred from homology"/>
<dbReference type="AlphaFoldDB" id="A0AAW0ICN0"/>
<evidence type="ECO:0000256" key="3">
    <source>
        <dbReference type="ARBA" id="ARBA00023274"/>
    </source>
</evidence>
<comment type="similarity">
    <text evidence="1 6">Belongs to the eukaryotic ribosomal protein eS25 family.</text>
</comment>
<evidence type="ECO:0000256" key="5">
    <source>
        <dbReference type="ARBA" id="ARBA00045746"/>
    </source>
</evidence>
<evidence type="ECO:0000256" key="7">
    <source>
        <dbReference type="SAM" id="MobiDB-lite"/>
    </source>
</evidence>
<name>A0AAW0ICN0_MYOGA</name>
<comment type="subunit">
    <text evidence="4">Component of the small ribosomal subunit.</text>
</comment>
<evidence type="ECO:0000256" key="2">
    <source>
        <dbReference type="ARBA" id="ARBA00022980"/>
    </source>
</evidence>
<organism evidence="8 9">
    <name type="scientific">Myodes glareolus</name>
    <name type="common">Bank vole</name>
    <name type="synonym">Clethrionomys glareolus</name>
    <dbReference type="NCBI Taxonomy" id="447135"/>
    <lineage>
        <taxon>Eukaryota</taxon>
        <taxon>Metazoa</taxon>
        <taxon>Chordata</taxon>
        <taxon>Craniata</taxon>
        <taxon>Vertebrata</taxon>
        <taxon>Euteleostomi</taxon>
        <taxon>Mammalia</taxon>
        <taxon>Eutheria</taxon>
        <taxon>Euarchontoglires</taxon>
        <taxon>Glires</taxon>
        <taxon>Rodentia</taxon>
        <taxon>Myomorpha</taxon>
        <taxon>Muroidea</taxon>
        <taxon>Cricetidae</taxon>
        <taxon>Arvicolinae</taxon>
        <taxon>Myodes</taxon>
    </lineage>
</organism>
<keyword evidence="2 6" id="KW-0689">Ribosomal protein</keyword>
<evidence type="ECO:0000256" key="6">
    <source>
        <dbReference type="RuleBase" id="RU366057"/>
    </source>
</evidence>
<dbReference type="InterPro" id="IPR004977">
    <property type="entry name" value="Ribosomal_eS25"/>
</dbReference>
<evidence type="ECO:0000313" key="9">
    <source>
        <dbReference type="Proteomes" id="UP001488838"/>
    </source>
</evidence>
<feature type="compositionally biased region" description="Basic and acidic residues" evidence="7">
    <location>
        <begin position="49"/>
        <end position="69"/>
    </location>
</feature>
<dbReference type="GO" id="GO:0022626">
    <property type="term" value="C:cytosolic ribosome"/>
    <property type="evidence" value="ECO:0007669"/>
    <property type="project" value="UniProtKB-ARBA"/>
</dbReference>
<comment type="function">
    <text evidence="5">Component of the small ribosomal subunit. The ribosome is a large ribonucleoprotein complex responsible for the synthesis of proteins in the cell.</text>
</comment>
<dbReference type="GO" id="GO:1990904">
    <property type="term" value="C:ribonucleoprotein complex"/>
    <property type="evidence" value="ECO:0007669"/>
    <property type="project" value="UniProtKB-KW"/>
</dbReference>
<evidence type="ECO:0000256" key="4">
    <source>
        <dbReference type="ARBA" id="ARBA00035021"/>
    </source>
</evidence>
<dbReference type="EMBL" id="JBBHLL010000160">
    <property type="protein sequence ID" value="KAK7812002.1"/>
    <property type="molecule type" value="Genomic_DNA"/>
</dbReference>
<dbReference type="InterPro" id="IPR036388">
    <property type="entry name" value="WH-like_DNA-bd_sf"/>
</dbReference>
<dbReference type="Gene3D" id="1.10.10.10">
    <property type="entry name" value="Winged helix-like DNA-binding domain superfamily/Winged helix DNA-binding domain"/>
    <property type="match status" value="1"/>
</dbReference>
<protein>
    <recommendedName>
        <fullName evidence="6">40S ribosomal protein S25</fullName>
    </recommendedName>
</protein>
<dbReference type="Proteomes" id="UP001488838">
    <property type="component" value="Unassembled WGS sequence"/>
</dbReference>
<feature type="compositionally biased region" description="Acidic residues" evidence="7">
    <location>
        <begin position="1"/>
        <end position="18"/>
    </location>
</feature>
<keyword evidence="3 6" id="KW-0687">Ribonucleoprotein</keyword>
<dbReference type="GO" id="GO:0003735">
    <property type="term" value="F:structural constituent of ribosome"/>
    <property type="evidence" value="ECO:0007669"/>
    <property type="project" value="UniProtKB-ARBA"/>
</dbReference>
<accession>A0AAW0ICN0</accession>